<name>A0AAV4ZBZ6_9HYPH</name>
<dbReference type="RefSeq" id="WP_192215655.1">
    <property type="nucleotide sequence ID" value="NZ_BPQF01000019.1"/>
</dbReference>
<proteinExistence type="predicted"/>
<reference evidence="2" key="1">
    <citation type="journal article" date="2016" name="Front. Microbiol.">
        <title>Genome Sequence of the Piezophilic, Mesophilic Sulfate-Reducing Bacterium Desulfovibrio indicus J2T.</title>
        <authorList>
            <person name="Cao J."/>
            <person name="Maignien L."/>
            <person name="Shao Z."/>
            <person name="Alain K."/>
            <person name="Jebbar M."/>
        </authorList>
    </citation>
    <scope>NUCLEOTIDE SEQUENCE</scope>
    <source>
        <strain evidence="2">DSM 21893</strain>
    </source>
</reference>
<evidence type="ECO:0008006" key="4">
    <source>
        <dbReference type="Google" id="ProtNLM"/>
    </source>
</evidence>
<dbReference type="AlphaFoldDB" id="A0AAV4ZBZ6"/>
<dbReference type="NCBIfam" id="TIGR01537">
    <property type="entry name" value="portal_HK97"/>
    <property type="match status" value="1"/>
</dbReference>
<evidence type="ECO:0000256" key="1">
    <source>
        <dbReference type="SAM" id="MobiDB-lite"/>
    </source>
</evidence>
<evidence type="ECO:0000313" key="2">
    <source>
        <dbReference type="EMBL" id="GJD41322.1"/>
    </source>
</evidence>
<evidence type="ECO:0000313" key="3">
    <source>
        <dbReference type="Proteomes" id="UP001055307"/>
    </source>
</evidence>
<dbReference type="Proteomes" id="UP001055307">
    <property type="component" value="Unassembled WGS sequence"/>
</dbReference>
<sequence length="459" mass="50372">MRIFGLQVSRQKAARALSTPDARGGWWPIIKESFTGAWQQNVEIRHDAVLSFHADFACKTLIASDIAKLRIKLVEQDDGGVWSEVKSPAYSPVLRKPNRSQNRIQFFESWVISKLQKGNTYVLKERDGRGVVVGLYVLDPNAVKPLVAPDGSVYYQLSRDDLAGVDDFDAAVPVPASEIIHDRFNCLFHPLVGVSPIFANGLAAMHGLSIQENATRFFQNGSNPGGILTAPGAIADETAKRLKAHWDANYTGANVGKVAVLGDGLRYEAMSVKAVDAQLIEQLKWSADVVCSTYHVPPYKIGIGQMPAYNNVQALNTEYYSQCLQVLMESIELCLDEGLGIGEKLGTEFDTDNLLRMDSVTQMEVLEKSKGIMSPNEQRKKLDLKPKLGGNSPMLQQQEFSLEALAKRDAQADPFGANTPEPKPVENVEPSEEEVEDKAFASSVYLAKALQTVGPPSVH</sequence>
<keyword evidence="3" id="KW-1185">Reference proteome</keyword>
<reference evidence="2" key="2">
    <citation type="submission" date="2021-08" db="EMBL/GenBank/DDBJ databases">
        <authorList>
            <person name="Tani A."/>
            <person name="Ola A."/>
            <person name="Ogura Y."/>
            <person name="Katsura K."/>
            <person name="Hayashi T."/>
        </authorList>
    </citation>
    <scope>NUCLEOTIDE SEQUENCE</scope>
    <source>
        <strain evidence="2">DSM 21893</strain>
    </source>
</reference>
<organism evidence="2 3">
    <name type="scientific">Methylobacterium bullatum</name>
    <dbReference type="NCBI Taxonomy" id="570505"/>
    <lineage>
        <taxon>Bacteria</taxon>
        <taxon>Pseudomonadati</taxon>
        <taxon>Pseudomonadota</taxon>
        <taxon>Alphaproteobacteria</taxon>
        <taxon>Hyphomicrobiales</taxon>
        <taxon>Methylobacteriaceae</taxon>
        <taxon>Methylobacterium</taxon>
    </lineage>
</organism>
<accession>A0AAV4ZBZ6</accession>
<dbReference type="InterPro" id="IPR006427">
    <property type="entry name" value="Portal_HK97"/>
</dbReference>
<comment type="caution">
    <text evidence="2">The sequence shown here is derived from an EMBL/GenBank/DDBJ whole genome shotgun (WGS) entry which is preliminary data.</text>
</comment>
<gene>
    <name evidence="2" type="ORF">OICFNHDK_3805</name>
</gene>
<protein>
    <recommendedName>
        <fullName evidence="4">Phage portal protein</fullName>
    </recommendedName>
</protein>
<feature type="region of interest" description="Disordered" evidence="1">
    <location>
        <begin position="401"/>
        <end position="439"/>
    </location>
</feature>
<dbReference type="InterPro" id="IPR006944">
    <property type="entry name" value="Phage/GTA_portal"/>
</dbReference>
<dbReference type="Pfam" id="PF04860">
    <property type="entry name" value="Phage_portal"/>
    <property type="match status" value="1"/>
</dbReference>
<dbReference type="EMBL" id="BPQF01000019">
    <property type="protein sequence ID" value="GJD41322.1"/>
    <property type="molecule type" value="Genomic_DNA"/>
</dbReference>